<evidence type="ECO:0000313" key="2">
    <source>
        <dbReference type="Proteomes" id="UP001060085"/>
    </source>
</evidence>
<dbReference type="Proteomes" id="UP001060085">
    <property type="component" value="Linkage Group LG07"/>
</dbReference>
<dbReference type="EMBL" id="CM044707">
    <property type="protein sequence ID" value="KAI5653274.1"/>
    <property type="molecule type" value="Genomic_DNA"/>
</dbReference>
<keyword evidence="2" id="KW-1185">Reference proteome</keyword>
<evidence type="ECO:0000313" key="1">
    <source>
        <dbReference type="EMBL" id="KAI5653274.1"/>
    </source>
</evidence>
<gene>
    <name evidence="1" type="ORF">M9H77_30461</name>
</gene>
<sequence>MAGEQPIRPRRSLALGHDDLTLSLNEDQILFPWVIKHCNIICYASYSSNQVGKVSVPWTIFSSIILSMEEIDEGFEEGSEGEHHAEGKGSFRIGCVELALFAKQYNENLVKEFYANLSEECGNLESPTYGQVYVRRHVIEFSPANIAHYLSCPYFSDIEGTCLEEKADFDEVTKVLTRDAGAVWPENNILNSNVMKMTYKALFRVFCGNWLPTTNVTIVLKERAHLFYAFAIRKRINICTVIFRNILRQIYQKKASKIALQCPRLISEYLLGCRNLSLPSNS</sequence>
<name>A0ACB9ZXN4_CATRO</name>
<accession>A0ACB9ZXN4</accession>
<comment type="caution">
    <text evidence="1">The sequence shown here is derived from an EMBL/GenBank/DDBJ whole genome shotgun (WGS) entry which is preliminary data.</text>
</comment>
<proteinExistence type="predicted"/>
<organism evidence="1 2">
    <name type="scientific">Catharanthus roseus</name>
    <name type="common">Madagascar periwinkle</name>
    <name type="synonym">Vinca rosea</name>
    <dbReference type="NCBI Taxonomy" id="4058"/>
    <lineage>
        <taxon>Eukaryota</taxon>
        <taxon>Viridiplantae</taxon>
        <taxon>Streptophyta</taxon>
        <taxon>Embryophyta</taxon>
        <taxon>Tracheophyta</taxon>
        <taxon>Spermatophyta</taxon>
        <taxon>Magnoliopsida</taxon>
        <taxon>eudicotyledons</taxon>
        <taxon>Gunneridae</taxon>
        <taxon>Pentapetalae</taxon>
        <taxon>asterids</taxon>
        <taxon>lamiids</taxon>
        <taxon>Gentianales</taxon>
        <taxon>Apocynaceae</taxon>
        <taxon>Rauvolfioideae</taxon>
        <taxon>Vinceae</taxon>
        <taxon>Catharanthinae</taxon>
        <taxon>Catharanthus</taxon>
    </lineage>
</organism>
<reference evidence="2" key="1">
    <citation type="journal article" date="2023" name="Nat. Plants">
        <title>Single-cell RNA sequencing provides a high-resolution roadmap for understanding the multicellular compartmentation of specialized metabolism.</title>
        <authorList>
            <person name="Sun S."/>
            <person name="Shen X."/>
            <person name="Li Y."/>
            <person name="Li Y."/>
            <person name="Wang S."/>
            <person name="Li R."/>
            <person name="Zhang H."/>
            <person name="Shen G."/>
            <person name="Guo B."/>
            <person name="Wei J."/>
            <person name="Xu J."/>
            <person name="St-Pierre B."/>
            <person name="Chen S."/>
            <person name="Sun C."/>
        </authorList>
    </citation>
    <scope>NUCLEOTIDE SEQUENCE [LARGE SCALE GENOMIC DNA]</scope>
</reference>
<protein>
    <submittedName>
        <fullName evidence="1">Uncharacterized protein</fullName>
    </submittedName>
</protein>